<feature type="region of interest" description="Disordered" evidence="1">
    <location>
        <begin position="101"/>
        <end position="128"/>
    </location>
</feature>
<dbReference type="AlphaFoldDB" id="A0A8H6XN92"/>
<comment type="caution">
    <text evidence="2">The sequence shown here is derived from an EMBL/GenBank/DDBJ whole genome shotgun (WGS) entry which is preliminary data.</text>
</comment>
<feature type="compositionally biased region" description="Pro residues" evidence="1">
    <location>
        <begin position="250"/>
        <end position="276"/>
    </location>
</feature>
<dbReference type="Proteomes" id="UP000620124">
    <property type="component" value="Unassembled WGS sequence"/>
</dbReference>
<sequence>MSPALPSPQLSMQIRPLYLQRFQCTPLRPCSSKKPAQNLDTRAPSANEAKETRLDVHHAASPSPRHPTTATFRASATMPWDLDRPCCELLLHLRVSSFPRQAPTRPAHQPHAPPSPTASTFSDSPCTSEERPYSVLTVDALFPYDSAGSDPDPFAKGAMRVVHHWCDALPLFASLSSPRLLRRGGRATSRFRCLSPGGGIVCTGTRLDARAPRPSISYLALFDLQHTPTSSPRPLARSPWHRPKIHSRFPPDPPPSSTPHPPSWPRPQGQGPPPSSSAPELAILFPARTELGECD</sequence>
<feature type="region of interest" description="Disordered" evidence="1">
    <location>
        <begin position="29"/>
        <end position="70"/>
    </location>
</feature>
<proteinExistence type="predicted"/>
<feature type="region of interest" description="Disordered" evidence="1">
    <location>
        <begin position="228"/>
        <end position="295"/>
    </location>
</feature>
<organism evidence="2 3">
    <name type="scientific">Mycena venus</name>
    <dbReference type="NCBI Taxonomy" id="2733690"/>
    <lineage>
        <taxon>Eukaryota</taxon>
        <taxon>Fungi</taxon>
        <taxon>Dikarya</taxon>
        <taxon>Basidiomycota</taxon>
        <taxon>Agaricomycotina</taxon>
        <taxon>Agaricomycetes</taxon>
        <taxon>Agaricomycetidae</taxon>
        <taxon>Agaricales</taxon>
        <taxon>Marasmiineae</taxon>
        <taxon>Mycenaceae</taxon>
        <taxon>Mycena</taxon>
    </lineage>
</organism>
<feature type="compositionally biased region" description="Polar residues" evidence="1">
    <location>
        <begin position="117"/>
        <end position="127"/>
    </location>
</feature>
<dbReference type="EMBL" id="JACAZI010000015">
    <property type="protein sequence ID" value="KAF7344162.1"/>
    <property type="molecule type" value="Genomic_DNA"/>
</dbReference>
<name>A0A8H6XN92_9AGAR</name>
<evidence type="ECO:0000313" key="3">
    <source>
        <dbReference type="Proteomes" id="UP000620124"/>
    </source>
</evidence>
<keyword evidence="3" id="KW-1185">Reference proteome</keyword>
<evidence type="ECO:0000256" key="1">
    <source>
        <dbReference type="SAM" id="MobiDB-lite"/>
    </source>
</evidence>
<feature type="compositionally biased region" description="Basic and acidic residues" evidence="1">
    <location>
        <begin position="48"/>
        <end position="58"/>
    </location>
</feature>
<gene>
    <name evidence="2" type="ORF">MVEN_01706400</name>
</gene>
<evidence type="ECO:0000313" key="2">
    <source>
        <dbReference type="EMBL" id="KAF7344162.1"/>
    </source>
</evidence>
<accession>A0A8H6XN92</accession>
<protein>
    <submittedName>
        <fullName evidence="2">Uncharacterized protein</fullName>
    </submittedName>
</protein>
<reference evidence="2" key="1">
    <citation type="submission" date="2020-05" db="EMBL/GenBank/DDBJ databases">
        <title>Mycena genomes resolve the evolution of fungal bioluminescence.</title>
        <authorList>
            <person name="Tsai I.J."/>
        </authorList>
    </citation>
    <scope>NUCLEOTIDE SEQUENCE</scope>
    <source>
        <strain evidence="2">CCC161011</strain>
    </source>
</reference>